<organism evidence="2 3">
    <name type="scientific">Rangifer tarandus platyrhynchus</name>
    <name type="common">Svalbard reindeer</name>
    <dbReference type="NCBI Taxonomy" id="3082113"/>
    <lineage>
        <taxon>Eukaryota</taxon>
        <taxon>Metazoa</taxon>
        <taxon>Chordata</taxon>
        <taxon>Craniata</taxon>
        <taxon>Vertebrata</taxon>
        <taxon>Euteleostomi</taxon>
        <taxon>Mammalia</taxon>
        <taxon>Eutheria</taxon>
        <taxon>Laurasiatheria</taxon>
        <taxon>Artiodactyla</taxon>
        <taxon>Ruminantia</taxon>
        <taxon>Pecora</taxon>
        <taxon>Cervidae</taxon>
        <taxon>Odocoileinae</taxon>
        <taxon>Rangifer</taxon>
    </lineage>
</organism>
<proteinExistence type="predicted"/>
<reference evidence="2" key="1">
    <citation type="submission" date="2023-04" db="EMBL/GenBank/DDBJ databases">
        <authorList>
            <consortium name="ELIXIR-Norway"/>
        </authorList>
    </citation>
    <scope>NUCLEOTIDE SEQUENCE [LARGE SCALE GENOMIC DNA]</scope>
</reference>
<name>A0ABN8YXT6_RANTA</name>
<sequence>MWGSQFTHTIDMANLCIYYDSFFGKWRDAFLTDTKALCGLAVSDPAHDLEWPDRSKPLERGREAAFVHVASISPSPQLKRSSLQAGVKSPRECSKGGGNRAPCSCSHPFS</sequence>
<feature type="compositionally biased region" description="Polar residues" evidence="1">
    <location>
        <begin position="75"/>
        <end position="84"/>
    </location>
</feature>
<evidence type="ECO:0000313" key="2">
    <source>
        <dbReference type="EMBL" id="CAI9165965.1"/>
    </source>
</evidence>
<dbReference type="Proteomes" id="UP001176941">
    <property type="component" value="Chromosome 25"/>
</dbReference>
<evidence type="ECO:0000256" key="1">
    <source>
        <dbReference type="SAM" id="MobiDB-lite"/>
    </source>
</evidence>
<accession>A0ABN8YXT6</accession>
<protein>
    <submittedName>
        <fullName evidence="2">Uncharacterized protein</fullName>
    </submittedName>
</protein>
<feature type="region of interest" description="Disordered" evidence="1">
    <location>
        <begin position="75"/>
        <end position="110"/>
    </location>
</feature>
<evidence type="ECO:0000313" key="3">
    <source>
        <dbReference type="Proteomes" id="UP001176941"/>
    </source>
</evidence>
<dbReference type="EMBL" id="OX459961">
    <property type="protein sequence ID" value="CAI9165965.1"/>
    <property type="molecule type" value="Genomic_DNA"/>
</dbReference>
<gene>
    <name evidence="2" type="ORF">MRATA1EN1_LOCUS14927</name>
</gene>
<keyword evidence="3" id="KW-1185">Reference proteome</keyword>